<evidence type="ECO:0000313" key="1">
    <source>
        <dbReference type="EMBL" id="KAK1118134.1"/>
    </source>
</evidence>
<gene>
    <name evidence="1" type="ORF">K0M31_015410</name>
</gene>
<dbReference type="EMBL" id="JAHYIQ010000045">
    <property type="protein sequence ID" value="KAK1118134.1"/>
    <property type="molecule type" value="Genomic_DNA"/>
</dbReference>
<organism evidence="1 2">
    <name type="scientific">Melipona bicolor</name>
    <dbReference type="NCBI Taxonomy" id="60889"/>
    <lineage>
        <taxon>Eukaryota</taxon>
        <taxon>Metazoa</taxon>
        <taxon>Ecdysozoa</taxon>
        <taxon>Arthropoda</taxon>
        <taxon>Hexapoda</taxon>
        <taxon>Insecta</taxon>
        <taxon>Pterygota</taxon>
        <taxon>Neoptera</taxon>
        <taxon>Endopterygota</taxon>
        <taxon>Hymenoptera</taxon>
        <taxon>Apocrita</taxon>
        <taxon>Aculeata</taxon>
        <taxon>Apoidea</taxon>
        <taxon>Anthophila</taxon>
        <taxon>Apidae</taxon>
        <taxon>Melipona</taxon>
    </lineage>
</organism>
<proteinExistence type="predicted"/>
<reference evidence="1" key="1">
    <citation type="submission" date="2021-10" db="EMBL/GenBank/DDBJ databases">
        <title>Melipona bicolor Genome sequencing and assembly.</title>
        <authorList>
            <person name="Araujo N.S."/>
            <person name="Arias M.C."/>
        </authorList>
    </citation>
    <scope>NUCLEOTIDE SEQUENCE</scope>
    <source>
        <strain evidence="1">USP_2M_L1-L4_2017</strain>
        <tissue evidence="1">Whole body</tissue>
    </source>
</reference>
<accession>A0AA40FFQ5</accession>
<evidence type="ECO:0000313" key="2">
    <source>
        <dbReference type="Proteomes" id="UP001177670"/>
    </source>
</evidence>
<keyword evidence="2" id="KW-1185">Reference proteome</keyword>
<sequence length="161" mass="18666">MREIWGKRSDALSCVKFLAVLGKRKEIEVHRIYCNTGLSPREFKTCRHEFFWRRSFLCNPVEFRLLENSFAQSNLETLGLTFDQPPFRSFPDRAQIVSSIGFNVYTLRMTECGLANILFEVYPGGLQVFAAVFVYTGGSIKLRRRSNWIKQAVQPPQEYPS</sequence>
<name>A0AA40FFQ5_9HYME</name>
<comment type="caution">
    <text evidence="1">The sequence shown here is derived from an EMBL/GenBank/DDBJ whole genome shotgun (WGS) entry which is preliminary data.</text>
</comment>
<dbReference type="AlphaFoldDB" id="A0AA40FFQ5"/>
<dbReference type="Proteomes" id="UP001177670">
    <property type="component" value="Unassembled WGS sequence"/>
</dbReference>
<protein>
    <submittedName>
        <fullName evidence="1">Uncharacterized protein</fullName>
    </submittedName>
</protein>